<dbReference type="OrthoDB" id="8591666at2"/>
<organism evidence="2 3">
    <name type="scientific">Rubrivivax rivuli</name>
    <dbReference type="NCBI Taxonomy" id="1862385"/>
    <lineage>
        <taxon>Bacteria</taxon>
        <taxon>Pseudomonadati</taxon>
        <taxon>Pseudomonadota</taxon>
        <taxon>Betaproteobacteria</taxon>
        <taxon>Burkholderiales</taxon>
        <taxon>Sphaerotilaceae</taxon>
        <taxon>Rubrivivax</taxon>
    </lineage>
</organism>
<dbReference type="InterPro" id="IPR036513">
    <property type="entry name" value="STAS_dom_sf"/>
</dbReference>
<protein>
    <submittedName>
        <fullName evidence="2">STAS domain-containing protein</fullName>
    </submittedName>
</protein>
<dbReference type="RefSeq" id="WP_128226666.1">
    <property type="nucleotide sequence ID" value="NZ_SACR01000001.1"/>
</dbReference>
<dbReference type="Proteomes" id="UP000285575">
    <property type="component" value="Unassembled WGS sequence"/>
</dbReference>
<sequence>MNDTLPTPGAPLRLPAELTIYTVGELHPQWLAWLASSEPVAAVTGESVDQVDAAGLQLLLALQRGLADKGHSLALHAPSTALQAACQALGLQGWLAEHSPGVAA</sequence>
<name>A0A437RQS5_9BURK</name>
<dbReference type="EMBL" id="SACR01000001">
    <property type="protein sequence ID" value="RVU49025.1"/>
    <property type="molecule type" value="Genomic_DNA"/>
</dbReference>
<feature type="domain" description="MlaB-like STAS" evidence="1">
    <location>
        <begin position="12"/>
        <end position="92"/>
    </location>
</feature>
<keyword evidence="3" id="KW-1185">Reference proteome</keyword>
<reference evidence="2 3" key="1">
    <citation type="submission" date="2019-01" db="EMBL/GenBank/DDBJ databases">
        <authorList>
            <person name="Chen W.-M."/>
        </authorList>
    </citation>
    <scope>NUCLEOTIDE SEQUENCE [LARGE SCALE GENOMIC DNA]</scope>
    <source>
        <strain evidence="2 3">KYPY4</strain>
    </source>
</reference>
<dbReference type="InterPro" id="IPR052746">
    <property type="entry name" value="MlaB_ABC_Transporter"/>
</dbReference>
<comment type="caution">
    <text evidence="2">The sequence shown here is derived from an EMBL/GenBank/DDBJ whole genome shotgun (WGS) entry which is preliminary data.</text>
</comment>
<accession>A0A437RQS5</accession>
<evidence type="ECO:0000313" key="2">
    <source>
        <dbReference type="EMBL" id="RVU49025.1"/>
    </source>
</evidence>
<dbReference type="SUPFAM" id="SSF52091">
    <property type="entry name" value="SpoIIaa-like"/>
    <property type="match status" value="1"/>
</dbReference>
<dbReference type="PANTHER" id="PTHR35849:SF2">
    <property type="entry name" value="BLR2341 PROTEIN"/>
    <property type="match status" value="1"/>
</dbReference>
<dbReference type="AlphaFoldDB" id="A0A437RQS5"/>
<dbReference type="PANTHER" id="PTHR35849">
    <property type="entry name" value="BLR2341 PROTEIN"/>
    <property type="match status" value="1"/>
</dbReference>
<evidence type="ECO:0000313" key="3">
    <source>
        <dbReference type="Proteomes" id="UP000285575"/>
    </source>
</evidence>
<evidence type="ECO:0000259" key="1">
    <source>
        <dbReference type="Pfam" id="PF13466"/>
    </source>
</evidence>
<dbReference type="InterPro" id="IPR058548">
    <property type="entry name" value="MlaB-like_STAS"/>
</dbReference>
<gene>
    <name evidence="2" type="ORF">EOE66_00065</name>
</gene>
<dbReference type="Gene3D" id="3.30.750.24">
    <property type="entry name" value="STAS domain"/>
    <property type="match status" value="1"/>
</dbReference>
<dbReference type="Pfam" id="PF13466">
    <property type="entry name" value="STAS_2"/>
    <property type="match status" value="1"/>
</dbReference>
<proteinExistence type="predicted"/>